<name>A0A653BXV9_CALMS</name>
<dbReference type="SUPFAM" id="SSF54197">
    <property type="entry name" value="HIT-like"/>
    <property type="match status" value="1"/>
</dbReference>
<evidence type="ECO:0000259" key="3">
    <source>
        <dbReference type="Pfam" id="PF04676"/>
    </source>
</evidence>
<feature type="domain" description="Cwf19-like protein C-terminal" evidence="3">
    <location>
        <begin position="541"/>
        <end position="631"/>
    </location>
</feature>
<dbReference type="OrthoDB" id="2113965at2759"/>
<dbReference type="Pfam" id="PF04677">
    <property type="entry name" value="CwfJ_C_1"/>
    <property type="match status" value="1"/>
</dbReference>
<accession>A0A653BXV9</accession>
<dbReference type="InterPro" id="IPR006767">
    <property type="entry name" value="Cwf19-like_C_dom-2"/>
</dbReference>
<protein>
    <recommendedName>
        <fullName evidence="7">Cwf19-like C-terminal domain-containing protein</fullName>
    </recommendedName>
</protein>
<evidence type="ECO:0008006" key="7">
    <source>
        <dbReference type="Google" id="ProtNLM"/>
    </source>
</evidence>
<feature type="region of interest" description="Disordered" evidence="2">
    <location>
        <begin position="1"/>
        <end position="250"/>
    </location>
</feature>
<dbReference type="GO" id="GO:0071014">
    <property type="term" value="C:post-mRNA release spliceosomal complex"/>
    <property type="evidence" value="ECO:0007669"/>
    <property type="project" value="TreeGrafter"/>
</dbReference>
<dbReference type="EMBL" id="CAACVG010006534">
    <property type="protein sequence ID" value="VEN40419.1"/>
    <property type="molecule type" value="Genomic_DNA"/>
</dbReference>
<dbReference type="GO" id="GO:0000398">
    <property type="term" value="P:mRNA splicing, via spliceosome"/>
    <property type="evidence" value="ECO:0007669"/>
    <property type="project" value="TreeGrafter"/>
</dbReference>
<dbReference type="PANTHER" id="PTHR12072">
    <property type="entry name" value="CWF19, CELL CYCLE CONTROL PROTEIN"/>
    <property type="match status" value="1"/>
</dbReference>
<feature type="region of interest" description="Disordered" evidence="2">
    <location>
        <begin position="319"/>
        <end position="339"/>
    </location>
</feature>
<evidence type="ECO:0000313" key="5">
    <source>
        <dbReference type="EMBL" id="VEN40419.1"/>
    </source>
</evidence>
<proteinExistence type="inferred from homology"/>
<feature type="domain" description="Cwf19-like C-terminal" evidence="4">
    <location>
        <begin position="411"/>
        <end position="530"/>
    </location>
</feature>
<sequence>MGKHRHKKDKKSKKTKSKKKSRSSSSSSDEWVEKQPETVEYSKKSTKASKYDDSSDSNDEYVVKKVSKRRRNSDSQTSSSDSEKIKSSNTRKNHKINKEYSDSYSSDDDFHKKSQSPKQSTDSKRDEWMNMSSTFSSVSNLDRRKQREDDKRKERDQKLYDPRKCDRELNPYWKDGGDGLPSFKKPSDANDLSFTSNISYKSRDSYKNRVSSWKKKSEPRNSSNITEDIVNKSEAPVIDNRHQETKIESGQEGFTEKDLNILAAKLVKAEIMGNTKLVNELKEKLENARANVKPAAPTEEVILTHTDSKGQSVPLQCSAEYGEPSRKKKKRVETHKDGHRTKYFADDDKYSLQQMFEREKYSTAESQDRDFVRMAGKISKNDDLDDIFSDNIRKEESSSKADTRNRDRAIREHQNITKNLENCSKCIQSDKMQKHLMVSMGETVYLALPAHEPLTPDHCLIIPIRHVPCSTQLDENEWAEIRDMQKSLIKIFKSQKKEVVYFESAKQINRFPHMCIQCVPLPDSEMTSIYFKKAIDESEMEWAQNKKLVSLNKRDVRRAIPKGLPYFAVNFGMDEGFAHVIEDERLFPDNFAQEVIGGMLDLHHSKWRKPRIQSFEEQSKRVTEFSKKWKDIESKT</sequence>
<feature type="compositionally biased region" description="Polar residues" evidence="2">
    <location>
        <begin position="190"/>
        <end position="200"/>
    </location>
</feature>
<evidence type="ECO:0000313" key="6">
    <source>
        <dbReference type="Proteomes" id="UP000410492"/>
    </source>
</evidence>
<comment type="similarity">
    <text evidence="1">Belongs to the CWF19 family.</text>
</comment>
<feature type="compositionally biased region" description="Basic residues" evidence="2">
    <location>
        <begin position="1"/>
        <end position="22"/>
    </location>
</feature>
<dbReference type="Pfam" id="PF04676">
    <property type="entry name" value="CwfJ_C_2"/>
    <property type="match status" value="1"/>
</dbReference>
<dbReference type="AlphaFoldDB" id="A0A653BXV9"/>
<dbReference type="PANTHER" id="PTHR12072:SF5">
    <property type="entry name" value="CWF19-LIKE PROTEIN 2"/>
    <property type="match status" value="1"/>
</dbReference>
<evidence type="ECO:0000259" key="4">
    <source>
        <dbReference type="Pfam" id="PF04677"/>
    </source>
</evidence>
<feature type="compositionally biased region" description="Polar residues" evidence="2">
    <location>
        <begin position="130"/>
        <end position="140"/>
    </location>
</feature>
<feature type="compositionally biased region" description="Basic and acidic residues" evidence="2">
    <location>
        <begin position="239"/>
        <end position="250"/>
    </location>
</feature>
<feature type="compositionally biased region" description="Basic residues" evidence="2">
    <location>
        <begin position="326"/>
        <end position="339"/>
    </location>
</feature>
<evidence type="ECO:0000256" key="1">
    <source>
        <dbReference type="ARBA" id="ARBA00006795"/>
    </source>
</evidence>
<feature type="compositionally biased region" description="Basic and acidic residues" evidence="2">
    <location>
        <begin position="141"/>
        <end position="169"/>
    </location>
</feature>
<dbReference type="Gene3D" id="3.30.428.10">
    <property type="entry name" value="HIT-like"/>
    <property type="match status" value="1"/>
</dbReference>
<feature type="compositionally biased region" description="Basic and acidic residues" evidence="2">
    <location>
        <begin position="31"/>
        <end position="53"/>
    </location>
</feature>
<organism evidence="5 6">
    <name type="scientific">Callosobruchus maculatus</name>
    <name type="common">Southern cowpea weevil</name>
    <name type="synonym">Pulse bruchid</name>
    <dbReference type="NCBI Taxonomy" id="64391"/>
    <lineage>
        <taxon>Eukaryota</taxon>
        <taxon>Metazoa</taxon>
        <taxon>Ecdysozoa</taxon>
        <taxon>Arthropoda</taxon>
        <taxon>Hexapoda</taxon>
        <taxon>Insecta</taxon>
        <taxon>Pterygota</taxon>
        <taxon>Neoptera</taxon>
        <taxon>Endopterygota</taxon>
        <taxon>Coleoptera</taxon>
        <taxon>Polyphaga</taxon>
        <taxon>Cucujiformia</taxon>
        <taxon>Chrysomeloidea</taxon>
        <taxon>Chrysomelidae</taxon>
        <taxon>Bruchinae</taxon>
        <taxon>Bruchini</taxon>
        <taxon>Callosobruchus</taxon>
    </lineage>
</organism>
<reference evidence="5 6" key="1">
    <citation type="submission" date="2019-01" db="EMBL/GenBank/DDBJ databases">
        <authorList>
            <person name="Sayadi A."/>
        </authorList>
    </citation>
    <scope>NUCLEOTIDE SEQUENCE [LARGE SCALE GENOMIC DNA]</scope>
</reference>
<dbReference type="InterPro" id="IPR006768">
    <property type="entry name" value="Cwf19-like_C_dom-1"/>
</dbReference>
<evidence type="ECO:0000256" key="2">
    <source>
        <dbReference type="SAM" id="MobiDB-lite"/>
    </source>
</evidence>
<dbReference type="Proteomes" id="UP000410492">
    <property type="component" value="Unassembled WGS sequence"/>
</dbReference>
<keyword evidence="6" id="KW-1185">Reference proteome</keyword>
<dbReference type="InterPro" id="IPR036265">
    <property type="entry name" value="HIT-like_sf"/>
</dbReference>
<gene>
    <name evidence="5" type="ORF">CALMAC_LOCUS4586</name>
</gene>
<dbReference type="InterPro" id="IPR040194">
    <property type="entry name" value="Cwf19-like"/>
</dbReference>